<sequence length="52" mass="6079">MISVHHCYTLPRVQFFIIFPASLFCELSRIYSLFLKSLDRLSTTPVKVDAHH</sequence>
<feature type="transmembrane region" description="Helical" evidence="1">
    <location>
        <begin position="12"/>
        <end position="31"/>
    </location>
</feature>
<evidence type="ECO:0000313" key="3">
    <source>
        <dbReference type="Proteomes" id="UP000324222"/>
    </source>
</evidence>
<organism evidence="2 3">
    <name type="scientific">Portunus trituberculatus</name>
    <name type="common">Swimming crab</name>
    <name type="synonym">Neptunus trituberculatus</name>
    <dbReference type="NCBI Taxonomy" id="210409"/>
    <lineage>
        <taxon>Eukaryota</taxon>
        <taxon>Metazoa</taxon>
        <taxon>Ecdysozoa</taxon>
        <taxon>Arthropoda</taxon>
        <taxon>Crustacea</taxon>
        <taxon>Multicrustacea</taxon>
        <taxon>Malacostraca</taxon>
        <taxon>Eumalacostraca</taxon>
        <taxon>Eucarida</taxon>
        <taxon>Decapoda</taxon>
        <taxon>Pleocyemata</taxon>
        <taxon>Brachyura</taxon>
        <taxon>Eubrachyura</taxon>
        <taxon>Portunoidea</taxon>
        <taxon>Portunidae</taxon>
        <taxon>Portuninae</taxon>
        <taxon>Portunus</taxon>
    </lineage>
</organism>
<keyword evidence="1" id="KW-1133">Transmembrane helix</keyword>
<dbReference type="AlphaFoldDB" id="A0A5B7GDC7"/>
<reference evidence="2 3" key="1">
    <citation type="submission" date="2019-05" db="EMBL/GenBank/DDBJ databases">
        <title>Another draft genome of Portunus trituberculatus and its Hox gene families provides insights of decapod evolution.</title>
        <authorList>
            <person name="Jeong J.-H."/>
            <person name="Song I."/>
            <person name="Kim S."/>
            <person name="Choi T."/>
            <person name="Kim D."/>
            <person name="Ryu S."/>
            <person name="Kim W."/>
        </authorList>
    </citation>
    <scope>NUCLEOTIDE SEQUENCE [LARGE SCALE GENOMIC DNA]</scope>
    <source>
        <tissue evidence="2">Muscle</tissue>
    </source>
</reference>
<keyword evidence="3" id="KW-1185">Reference proteome</keyword>
<keyword evidence="1" id="KW-0812">Transmembrane</keyword>
<dbReference type="Proteomes" id="UP000324222">
    <property type="component" value="Unassembled WGS sequence"/>
</dbReference>
<comment type="caution">
    <text evidence="2">The sequence shown here is derived from an EMBL/GenBank/DDBJ whole genome shotgun (WGS) entry which is preliminary data.</text>
</comment>
<gene>
    <name evidence="2" type="ORF">E2C01_049225</name>
</gene>
<keyword evidence="1" id="KW-0472">Membrane</keyword>
<evidence type="ECO:0000256" key="1">
    <source>
        <dbReference type="SAM" id="Phobius"/>
    </source>
</evidence>
<evidence type="ECO:0000313" key="2">
    <source>
        <dbReference type="EMBL" id="MPC55293.1"/>
    </source>
</evidence>
<proteinExistence type="predicted"/>
<protein>
    <submittedName>
        <fullName evidence="2">Uncharacterized protein</fullName>
    </submittedName>
</protein>
<name>A0A5B7GDC7_PORTR</name>
<dbReference type="EMBL" id="VSRR010013056">
    <property type="protein sequence ID" value="MPC55293.1"/>
    <property type="molecule type" value="Genomic_DNA"/>
</dbReference>
<accession>A0A5B7GDC7</accession>